<dbReference type="GO" id="GO:0034220">
    <property type="term" value="P:monoatomic ion transmembrane transport"/>
    <property type="evidence" value="ECO:0007669"/>
    <property type="project" value="UniProtKB-KW"/>
</dbReference>
<evidence type="ECO:0000256" key="2">
    <source>
        <dbReference type="ARBA" id="ARBA00007079"/>
    </source>
</evidence>
<protein>
    <recommendedName>
        <fullName evidence="12">Aluminum-activated malate transporter</fullName>
    </recommendedName>
</protein>
<evidence type="ECO:0000313" key="10">
    <source>
        <dbReference type="EMBL" id="CAJ1977683.1"/>
    </source>
</evidence>
<evidence type="ECO:0000256" key="9">
    <source>
        <dbReference type="SAM" id="Phobius"/>
    </source>
</evidence>
<keyword evidence="4 9" id="KW-0812">Transmembrane</keyword>
<evidence type="ECO:0008006" key="12">
    <source>
        <dbReference type="Google" id="ProtNLM"/>
    </source>
</evidence>
<accession>A0AA86W3G6</accession>
<keyword evidence="6" id="KW-0406">Ion transport</keyword>
<keyword evidence="8" id="KW-0407">Ion channel</keyword>
<gene>
    <name evidence="10" type="ORF">AYBTSS11_LOCUS29851</name>
</gene>
<reference evidence="10" key="1">
    <citation type="submission" date="2023-10" db="EMBL/GenBank/DDBJ databases">
        <authorList>
            <person name="Domelevo Entfellner J.-B."/>
        </authorList>
    </citation>
    <scope>NUCLEOTIDE SEQUENCE</scope>
</reference>
<keyword evidence="3" id="KW-0813">Transport</keyword>
<keyword evidence="7 9" id="KW-0472">Membrane</keyword>
<comment type="similarity">
    <text evidence="2">Belongs to the aromatic acid exporter (TC 2.A.85) family.</text>
</comment>
<keyword evidence="5 9" id="KW-1133">Transmembrane helix</keyword>
<dbReference type="Proteomes" id="UP001189624">
    <property type="component" value="Chromosome 10"/>
</dbReference>
<dbReference type="AlphaFoldDB" id="A0AA86W3G6"/>
<evidence type="ECO:0000256" key="3">
    <source>
        <dbReference type="ARBA" id="ARBA00022448"/>
    </source>
</evidence>
<dbReference type="PANTHER" id="PTHR31086">
    <property type="entry name" value="ALUMINUM-ACTIVATED MALATE TRANSPORTER 10"/>
    <property type="match status" value="1"/>
</dbReference>
<dbReference type="GO" id="GO:0016020">
    <property type="term" value="C:membrane"/>
    <property type="evidence" value="ECO:0007669"/>
    <property type="project" value="UniProtKB-SubCell"/>
</dbReference>
<proteinExistence type="inferred from homology"/>
<dbReference type="Pfam" id="PF11744">
    <property type="entry name" value="ALMT"/>
    <property type="match status" value="3"/>
</dbReference>
<sequence length="457" mass="51148">MAETNASNRCSRQMKHVYCFADKVKRFPGLARRATWKVGKDDPRRVVHAFKVGLALTLVSLLYLMEPLFNGIGKNAMWAVMTVVVVMEFTVGATLSKGLNRGLGTLLAGSLAFLVEYIAEAPGRIFRAIFIGLAVFLLESDDDSSEDLIYDGYKTVLDSKASDETLALQASWEPRYARYCYKIPWHQYAKIGAALRHFSYTVVALHGCLKSEIKRSLKLLRAGSCVSDLAIIFRSSPSELNHTNDDCDKSFQTPKSIRALYEDSCIRLGEEVSKVLRELANSIRNNRQFSPETLSNNLKEALEDLDDALKSQPQLVLGSRNSRTTNTPFQAVPHPDKKLEDTRTTLSSVKNIESFSLRACKSKDHTRELSKKALRPQPSMAAIVSLEFSDALPFAAFTSLLVEMVAKLDRVMDEVEQLGRMAHFREFEDDDGDEVVVACEKPKMNIAQNDLPPYTTE</sequence>
<dbReference type="InterPro" id="IPR020966">
    <property type="entry name" value="ALMT"/>
</dbReference>
<dbReference type="EMBL" id="OY731407">
    <property type="protein sequence ID" value="CAJ1977683.1"/>
    <property type="molecule type" value="Genomic_DNA"/>
</dbReference>
<feature type="transmembrane region" description="Helical" evidence="9">
    <location>
        <begin position="102"/>
        <end position="119"/>
    </location>
</feature>
<evidence type="ECO:0000256" key="7">
    <source>
        <dbReference type="ARBA" id="ARBA00023136"/>
    </source>
</evidence>
<evidence type="ECO:0000256" key="8">
    <source>
        <dbReference type="ARBA" id="ARBA00023303"/>
    </source>
</evidence>
<evidence type="ECO:0000256" key="5">
    <source>
        <dbReference type="ARBA" id="ARBA00022989"/>
    </source>
</evidence>
<name>A0AA86W3G6_9FABA</name>
<dbReference type="Gramene" id="rna-AYBTSS11_LOCUS29851">
    <property type="protein sequence ID" value="CAJ1977683.1"/>
    <property type="gene ID" value="gene-AYBTSS11_LOCUS29851"/>
</dbReference>
<evidence type="ECO:0000256" key="6">
    <source>
        <dbReference type="ARBA" id="ARBA00023065"/>
    </source>
</evidence>
<organism evidence="10 11">
    <name type="scientific">Sphenostylis stenocarpa</name>
    <dbReference type="NCBI Taxonomy" id="92480"/>
    <lineage>
        <taxon>Eukaryota</taxon>
        <taxon>Viridiplantae</taxon>
        <taxon>Streptophyta</taxon>
        <taxon>Embryophyta</taxon>
        <taxon>Tracheophyta</taxon>
        <taxon>Spermatophyta</taxon>
        <taxon>Magnoliopsida</taxon>
        <taxon>eudicotyledons</taxon>
        <taxon>Gunneridae</taxon>
        <taxon>Pentapetalae</taxon>
        <taxon>rosids</taxon>
        <taxon>fabids</taxon>
        <taxon>Fabales</taxon>
        <taxon>Fabaceae</taxon>
        <taxon>Papilionoideae</taxon>
        <taxon>50 kb inversion clade</taxon>
        <taxon>NPAAA clade</taxon>
        <taxon>indigoferoid/millettioid clade</taxon>
        <taxon>Phaseoleae</taxon>
        <taxon>Sphenostylis</taxon>
    </lineage>
</organism>
<feature type="transmembrane region" description="Helical" evidence="9">
    <location>
        <begin position="76"/>
        <end position="96"/>
    </location>
</feature>
<evidence type="ECO:0000256" key="4">
    <source>
        <dbReference type="ARBA" id="ARBA00022692"/>
    </source>
</evidence>
<evidence type="ECO:0000256" key="1">
    <source>
        <dbReference type="ARBA" id="ARBA00004141"/>
    </source>
</evidence>
<feature type="transmembrane region" description="Helical" evidence="9">
    <location>
        <begin position="46"/>
        <end position="64"/>
    </location>
</feature>
<keyword evidence="11" id="KW-1185">Reference proteome</keyword>
<evidence type="ECO:0000313" key="11">
    <source>
        <dbReference type="Proteomes" id="UP001189624"/>
    </source>
</evidence>
<dbReference type="GO" id="GO:0015743">
    <property type="term" value="P:malate transport"/>
    <property type="evidence" value="ECO:0007669"/>
    <property type="project" value="InterPro"/>
</dbReference>
<comment type="subcellular location">
    <subcellularLocation>
        <location evidence="1">Membrane</location>
        <topology evidence="1">Multi-pass membrane protein</topology>
    </subcellularLocation>
</comment>